<keyword evidence="10" id="KW-1185">Reference proteome</keyword>
<dbReference type="HAMAP" id="MF_00090">
    <property type="entry name" value="PIMT"/>
    <property type="match status" value="1"/>
</dbReference>
<accession>B1G797</accession>
<feature type="compositionally biased region" description="Low complexity" evidence="8">
    <location>
        <begin position="227"/>
        <end position="277"/>
    </location>
</feature>
<evidence type="ECO:0000313" key="10">
    <source>
        <dbReference type="Proteomes" id="UP000005045"/>
    </source>
</evidence>
<keyword evidence="5 7" id="KW-0808">Transferase</keyword>
<comment type="function">
    <text evidence="7">Catalyzes the methyl esterification of L-isoaspartyl residues in peptides and proteins that result from spontaneous decomposition of normal L-aspartyl and L-asparaginyl residues. It plays a role in the repair and/or degradation of damaged proteins.</text>
</comment>
<dbReference type="AlphaFoldDB" id="B1G797"/>
<dbReference type="Gene3D" id="3.40.50.150">
    <property type="entry name" value="Vaccinia Virus protein VP39"/>
    <property type="match status" value="1"/>
</dbReference>
<dbReference type="Pfam" id="PF05139">
    <property type="entry name" value="Erythro_esteras"/>
    <property type="match status" value="1"/>
</dbReference>
<dbReference type="CDD" id="cd02440">
    <property type="entry name" value="AdoMet_MTases"/>
    <property type="match status" value="1"/>
</dbReference>
<dbReference type="Proteomes" id="UP000005045">
    <property type="component" value="Unassembled WGS sequence"/>
</dbReference>
<dbReference type="PROSITE" id="PS01279">
    <property type="entry name" value="PCMT"/>
    <property type="match status" value="1"/>
</dbReference>
<dbReference type="RefSeq" id="WP_006051792.1">
    <property type="nucleotide sequence ID" value="NZ_ABLD01000021.1"/>
</dbReference>
<name>B1G797_PARG4</name>
<dbReference type="PANTHER" id="PTHR31299:SF0">
    <property type="entry name" value="ESTERASE, PUTATIVE (AFU_ORTHOLOGUE AFUA_1G05850)-RELATED"/>
    <property type="match status" value="1"/>
</dbReference>
<evidence type="ECO:0000256" key="8">
    <source>
        <dbReference type="SAM" id="MobiDB-lite"/>
    </source>
</evidence>
<evidence type="ECO:0000256" key="1">
    <source>
        <dbReference type="ARBA" id="ARBA00004496"/>
    </source>
</evidence>
<dbReference type="GO" id="GO:0032259">
    <property type="term" value="P:methylation"/>
    <property type="evidence" value="ECO:0007669"/>
    <property type="project" value="UniProtKB-KW"/>
</dbReference>
<dbReference type="GO" id="GO:0046677">
    <property type="term" value="P:response to antibiotic"/>
    <property type="evidence" value="ECO:0007669"/>
    <property type="project" value="InterPro"/>
</dbReference>
<dbReference type="SUPFAM" id="SSF53335">
    <property type="entry name" value="S-adenosyl-L-methionine-dependent methyltransferases"/>
    <property type="match status" value="1"/>
</dbReference>
<dbReference type="InterPro" id="IPR000682">
    <property type="entry name" value="PCMT"/>
</dbReference>
<comment type="similarity">
    <text evidence="2 7">Belongs to the methyltransferase superfamily. L-isoaspartyl/D-aspartyl protein methyltransferase family.</text>
</comment>
<reference evidence="9 10" key="1">
    <citation type="submission" date="2008-03" db="EMBL/GenBank/DDBJ databases">
        <title>Sequencing of the draft genome and assembly of Burkholderia graminis C4D1M.</title>
        <authorList>
            <consortium name="US DOE Joint Genome Institute (JGI-PGF)"/>
            <person name="Copeland A."/>
            <person name="Lucas S."/>
            <person name="Lapidus A."/>
            <person name="Glavina del Rio T."/>
            <person name="Dalin E."/>
            <person name="Tice H."/>
            <person name="Bruce D."/>
            <person name="Goodwin L."/>
            <person name="Pitluck S."/>
            <person name="Larimer F."/>
            <person name="Land M.L."/>
            <person name="Hauser L."/>
            <person name="Tiedje J."/>
            <person name="Richardson P."/>
        </authorList>
    </citation>
    <scope>NUCLEOTIDE SEQUENCE [LARGE SCALE GENOMIC DNA]</scope>
    <source>
        <strain evidence="10">ATCC 700544 / DSM 17151 / LMG 18924 / NCIMB 13744 / C4D1M</strain>
    </source>
</reference>
<dbReference type="Gene3D" id="3.40.1660.10">
    <property type="entry name" value="EreA-like (biosynthetic domain)"/>
    <property type="match status" value="1"/>
</dbReference>
<evidence type="ECO:0000313" key="9">
    <source>
        <dbReference type="EMBL" id="EDT08067.1"/>
    </source>
</evidence>
<dbReference type="NCBIfam" id="NF001453">
    <property type="entry name" value="PRK00312.1"/>
    <property type="match status" value="1"/>
</dbReference>
<dbReference type="InterPro" id="IPR052036">
    <property type="entry name" value="Hydrolase/PRTase-associated"/>
</dbReference>
<evidence type="ECO:0000256" key="4">
    <source>
        <dbReference type="ARBA" id="ARBA00022603"/>
    </source>
</evidence>
<dbReference type="OrthoDB" id="9810066at2"/>
<protein>
    <recommendedName>
        <fullName evidence="7">Protein-L-isoaspartate O-methyltransferase</fullName>
        <ecNumber evidence="7">2.1.1.77</ecNumber>
    </recommendedName>
    <alternativeName>
        <fullName evidence="7">L-isoaspartyl protein carboxyl methyltransferase</fullName>
    </alternativeName>
    <alternativeName>
        <fullName evidence="7">Protein L-isoaspartyl methyltransferase</fullName>
    </alternativeName>
    <alternativeName>
        <fullName evidence="7">Protein-beta-aspartate methyltransferase</fullName>
        <shortName evidence="7">PIMT</shortName>
    </alternativeName>
</protein>
<proteinExistence type="inferred from homology"/>
<evidence type="ECO:0000256" key="5">
    <source>
        <dbReference type="ARBA" id="ARBA00022679"/>
    </source>
</evidence>
<gene>
    <name evidence="7" type="primary">pcm</name>
    <name evidence="9" type="ORF">BgramDRAFT_5223</name>
</gene>
<dbReference type="EMBL" id="ABLD01000021">
    <property type="protein sequence ID" value="EDT08067.1"/>
    <property type="molecule type" value="Genomic_DNA"/>
</dbReference>
<feature type="active site" evidence="7">
    <location>
        <position position="69"/>
    </location>
</feature>
<dbReference type="EC" id="2.1.1.77" evidence="7"/>
<dbReference type="GO" id="GO:0004719">
    <property type="term" value="F:protein-L-isoaspartate (D-aspartate) O-methyltransferase activity"/>
    <property type="evidence" value="ECO:0007669"/>
    <property type="project" value="UniProtKB-UniRule"/>
</dbReference>
<evidence type="ECO:0000256" key="6">
    <source>
        <dbReference type="ARBA" id="ARBA00022691"/>
    </source>
</evidence>
<dbReference type="SUPFAM" id="SSF159501">
    <property type="entry name" value="EreA/ChaN-like"/>
    <property type="match status" value="1"/>
</dbReference>
<dbReference type="NCBIfam" id="TIGR00080">
    <property type="entry name" value="pimt"/>
    <property type="match status" value="1"/>
</dbReference>
<keyword evidence="6 7" id="KW-0949">S-adenosyl-L-methionine</keyword>
<evidence type="ECO:0000256" key="7">
    <source>
        <dbReference type="HAMAP-Rule" id="MF_00090"/>
    </source>
</evidence>
<keyword evidence="3 7" id="KW-0963">Cytoplasm</keyword>
<dbReference type="PANTHER" id="PTHR31299">
    <property type="entry name" value="ESTERASE, PUTATIVE (AFU_ORTHOLOGUE AFUA_1G05850)-RELATED"/>
    <property type="match status" value="1"/>
</dbReference>
<comment type="subcellular location">
    <subcellularLocation>
        <location evidence="1 7">Cytoplasm</location>
    </subcellularLocation>
</comment>
<comment type="catalytic activity">
    <reaction evidence="7">
        <text>[protein]-L-isoaspartate + S-adenosyl-L-methionine = [protein]-L-isoaspartate alpha-methyl ester + S-adenosyl-L-homocysteine</text>
        <dbReference type="Rhea" id="RHEA:12705"/>
        <dbReference type="Rhea" id="RHEA-COMP:12143"/>
        <dbReference type="Rhea" id="RHEA-COMP:12144"/>
        <dbReference type="ChEBI" id="CHEBI:57856"/>
        <dbReference type="ChEBI" id="CHEBI:59789"/>
        <dbReference type="ChEBI" id="CHEBI:90596"/>
        <dbReference type="ChEBI" id="CHEBI:90598"/>
        <dbReference type="EC" id="2.1.1.77"/>
    </reaction>
</comment>
<dbReference type="GO" id="GO:0005737">
    <property type="term" value="C:cytoplasm"/>
    <property type="evidence" value="ECO:0007669"/>
    <property type="project" value="UniProtKB-SubCell"/>
</dbReference>
<dbReference type="CDD" id="cd14728">
    <property type="entry name" value="Ere-like"/>
    <property type="match status" value="1"/>
</dbReference>
<dbReference type="Pfam" id="PF01135">
    <property type="entry name" value="PCMT"/>
    <property type="match status" value="1"/>
</dbReference>
<dbReference type="FunFam" id="3.40.50.150:FF:000010">
    <property type="entry name" value="Protein-L-isoaspartate O-methyltransferase"/>
    <property type="match status" value="1"/>
</dbReference>
<dbReference type="GO" id="GO:0030091">
    <property type="term" value="P:protein repair"/>
    <property type="evidence" value="ECO:0007669"/>
    <property type="project" value="UniProtKB-UniRule"/>
</dbReference>
<sequence length="708" mass="78512">MDESTVNEEAFDEARQQMVESQIAARGVRDARVLDAMREVPRHLFVPPELAEFAYSDTPLPLDDGQTISQPVIVARMLEAAQLSPGDRVLDVGTGSGYAAAVASRIVAHVDSIERHASLADSARQALHKHAFHNVAVHHADGTRGWPAAAPFDAIIAAAGGPDVPRAWREQLAIGGRLVMPVGASTETQRLIKVTRRSDTEFDEEDICGVHFVPLIGEQGWPEEDGVAAAGAEQSSEAGGGVSVDEPQGQQRGPTRARTQRPTQRPTPKQARTQRQPHSLAGLIAASARPLPEPEDETFADAFDHLRTKRVVLLGECSHGTSEFYRARAAITRRLVERHGFTIVAVEADWPDAAVIDSYARAREPRNGEPPFQRFPVWMWRNEEFAAFVRWLRAHNEQQSDGRRCGFYGLDMYSLSASIAAVLDYLDRTDPEAARIARERYGCLTPWQKDPQVYGRAAFSAGFRTCENAVIQQLQDLLRKRLDEANVDGEHWFDATQNARLVASAERYYRTMYRSSAASWNLRDTHMFETLESLLDSQGPDSRAVVWAHNSHIGNAAATEMGRVRNELNVGQLCRERFGDAAALIGFGTHAGDVAAASDWDGPMEIKAVRPSREDSYEYQFHASGEPRCVVDLSNGADALLRARLSEARLERFIGVIYRPETELHSHYAEAVLPEQFDAYVWFDTTRAVEPLATRATERAPDLYPFGV</sequence>
<organism evidence="9 10">
    <name type="scientific">Paraburkholderia graminis (strain ATCC 700544 / DSM 17151 / LMG 18924 / NCIMB 13744 / C4D1M)</name>
    <dbReference type="NCBI Taxonomy" id="396598"/>
    <lineage>
        <taxon>Bacteria</taxon>
        <taxon>Pseudomonadati</taxon>
        <taxon>Pseudomonadota</taxon>
        <taxon>Betaproteobacteria</taxon>
        <taxon>Burkholderiales</taxon>
        <taxon>Burkholderiaceae</taxon>
        <taxon>Paraburkholderia</taxon>
    </lineage>
</organism>
<evidence type="ECO:0000256" key="2">
    <source>
        <dbReference type="ARBA" id="ARBA00005369"/>
    </source>
</evidence>
<keyword evidence="4 7" id="KW-0489">Methyltransferase</keyword>
<dbReference type="InterPro" id="IPR029063">
    <property type="entry name" value="SAM-dependent_MTases_sf"/>
</dbReference>
<dbReference type="InterPro" id="IPR007815">
    <property type="entry name" value="Emycin_Estase"/>
</dbReference>
<dbReference type="Gene3D" id="3.30.1870.10">
    <property type="entry name" value="EreA-like, domain 2"/>
    <property type="match status" value="1"/>
</dbReference>
<feature type="region of interest" description="Disordered" evidence="8">
    <location>
        <begin position="225"/>
        <end position="279"/>
    </location>
</feature>
<evidence type="ECO:0000256" key="3">
    <source>
        <dbReference type="ARBA" id="ARBA00022490"/>
    </source>
</evidence>
<comment type="caution">
    <text evidence="9">The sequence shown here is derived from an EMBL/GenBank/DDBJ whole genome shotgun (WGS) entry which is preliminary data.</text>
</comment>